<dbReference type="AlphaFoldDB" id="A0A8K0WV10"/>
<gene>
    <name evidence="1" type="ORF">B0I35DRAFT_420907</name>
</gene>
<dbReference type="PANTHER" id="PTHR28037">
    <property type="entry name" value="ALCOHOL O-ACETYLTRANSFERASE 1-RELATED"/>
    <property type="match status" value="1"/>
</dbReference>
<protein>
    <submittedName>
        <fullName evidence="1">Alcohol acetyltransferase</fullName>
    </submittedName>
</protein>
<keyword evidence="2" id="KW-1185">Reference proteome</keyword>
<proteinExistence type="predicted"/>
<dbReference type="Pfam" id="PF07247">
    <property type="entry name" value="AATase"/>
    <property type="match status" value="1"/>
</dbReference>
<dbReference type="Gene3D" id="3.30.559.30">
    <property type="entry name" value="Nonribosomal peptide synthetase, condensation domain"/>
    <property type="match status" value="1"/>
</dbReference>
<dbReference type="SUPFAM" id="SSF52777">
    <property type="entry name" value="CoA-dependent acyltransferases"/>
    <property type="match status" value="1"/>
</dbReference>
<dbReference type="InterPro" id="IPR052058">
    <property type="entry name" value="Alcohol_O-acetyltransferase"/>
</dbReference>
<dbReference type="InterPro" id="IPR023213">
    <property type="entry name" value="CAT-like_dom_sf"/>
</dbReference>
<dbReference type="PANTHER" id="PTHR28037:SF1">
    <property type="entry name" value="ALCOHOL O-ACETYLTRANSFERASE 1-RELATED"/>
    <property type="match status" value="1"/>
</dbReference>
<dbReference type="OrthoDB" id="2150604at2759"/>
<dbReference type="InterPro" id="IPR010828">
    <property type="entry name" value="Atf2/Sli1-like"/>
</dbReference>
<dbReference type="GO" id="GO:0008080">
    <property type="term" value="F:N-acetyltransferase activity"/>
    <property type="evidence" value="ECO:0007669"/>
    <property type="project" value="TreeGrafter"/>
</dbReference>
<evidence type="ECO:0000313" key="2">
    <source>
        <dbReference type="Proteomes" id="UP000813444"/>
    </source>
</evidence>
<organism evidence="1 2">
    <name type="scientific">Stachybotrys elegans</name>
    <dbReference type="NCBI Taxonomy" id="80388"/>
    <lineage>
        <taxon>Eukaryota</taxon>
        <taxon>Fungi</taxon>
        <taxon>Dikarya</taxon>
        <taxon>Ascomycota</taxon>
        <taxon>Pezizomycotina</taxon>
        <taxon>Sordariomycetes</taxon>
        <taxon>Hypocreomycetidae</taxon>
        <taxon>Hypocreales</taxon>
        <taxon>Stachybotryaceae</taxon>
        <taxon>Stachybotrys</taxon>
    </lineage>
</organism>
<dbReference type="EMBL" id="JAGPNK010000002">
    <property type="protein sequence ID" value="KAH7325668.1"/>
    <property type="molecule type" value="Genomic_DNA"/>
</dbReference>
<evidence type="ECO:0000313" key="1">
    <source>
        <dbReference type="EMBL" id="KAH7325668.1"/>
    </source>
</evidence>
<accession>A0A8K0WV10</accession>
<name>A0A8K0WV10_9HYPO</name>
<sequence length="503" mass="56731">MSDEPNSNTGLSTGLNTVGETSMIRPLGHLETFKSSLHLLRQHCGTAVSCRYSLPESLQFEAAQDALLRAVAQTVMDHPIMQAGLGNEDSSRPHWIRLDTIHLENHITWHTVQESDVCHDCLEQAIATQIHTWFTDLETKPGWRVHVLRQENTKQLTVIFCWNHAFFDGMSAKIFHQTLLKHLNSGTARQDLPFLKDSVIHLQDPSTNFPPPTEALRTIQVTLWFTLKTVWRELFPAFLVPSNPFDAHWAPVKTDPYNTNSRLIRVSDEDLRKILSACRKHETTLTGILNVLPLFSLAEQLEGKVQALSSVMAIDIRRFMPCRPEAFPWYDPHSSMENKVSLVDDDFDADLLTAVQTACKSAASKDAAMTQLEETMWRLAARTRQKLQEKLDSDLYNDPSGLMAYVADWRAQMKSKTTKPRARSWGVTNLGTFADAEPGWKIDDAVFKLSAEVNASVFHISVVSVRGGDLCVDVGWQEGIIDPKIGDRLAADMESWLRYLARA</sequence>
<comment type="caution">
    <text evidence="1">The sequence shown here is derived from an EMBL/GenBank/DDBJ whole genome shotgun (WGS) entry which is preliminary data.</text>
</comment>
<dbReference type="Gene3D" id="3.30.559.10">
    <property type="entry name" value="Chloramphenicol acetyltransferase-like domain"/>
    <property type="match status" value="1"/>
</dbReference>
<reference evidence="1" key="1">
    <citation type="journal article" date="2021" name="Nat. Commun.">
        <title>Genetic determinants of endophytism in the Arabidopsis root mycobiome.</title>
        <authorList>
            <person name="Mesny F."/>
            <person name="Miyauchi S."/>
            <person name="Thiergart T."/>
            <person name="Pickel B."/>
            <person name="Atanasova L."/>
            <person name="Karlsson M."/>
            <person name="Huettel B."/>
            <person name="Barry K.W."/>
            <person name="Haridas S."/>
            <person name="Chen C."/>
            <person name="Bauer D."/>
            <person name="Andreopoulos W."/>
            <person name="Pangilinan J."/>
            <person name="LaButti K."/>
            <person name="Riley R."/>
            <person name="Lipzen A."/>
            <person name="Clum A."/>
            <person name="Drula E."/>
            <person name="Henrissat B."/>
            <person name="Kohler A."/>
            <person name="Grigoriev I.V."/>
            <person name="Martin F.M."/>
            <person name="Hacquard S."/>
        </authorList>
    </citation>
    <scope>NUCLEOTIDE SEQUENCE</scope>
    <source>
        <strain evidence="1">MPI-CAGE-CH-0235</strain>
    </source>
</reference>
<dbReference type="Proteomes" id="UP000813444">
    <property type="component" value="Unassembled WGS sequence"/>
</dbReference>